<dbReference type="EMBL" id="BJYT01000004">
    <property type="protein sequence ID" value="GEO08748.1"/>
    <property type="molecule type" value="Genomic_DNA"/>
</dbReference>
<accession>A0A512B9V8</accession>
<keyword evidence="3" id="KW-1185">Reference proteome</keyword>
<keyword evidence="1" id="KW-0732">Signal</keyword>
<feature type="chain" id="PRO_5021977384" evidence="1">
    <location>
        <begin position="19"/>
        <end position="384"/>
    </location>
</feature>
<proteinExistence type="predicted"/>
<organism evidence="2 3">
    <name type="scientific">Segetibacter aerophilus</name>
    <dbReference type="NCBI Taxonomy" id="670293"/>
    <lineage>
        <taxon>Bacteria</taxon>
        <taxon>Pseudomonadati</taxon>
        <taxon>Bacteroidota</taxon>
        <taxon>Chitinophagia</taxon>
        <taxon>Chitinophagales</taxon>
        <taxon>Chitinophagaceae</taxon>
        <taxon>Segetibacter</taxon>
    </lineage>
</organism>
<reference evidence="2 3" key="1">
    <citation type="submission" date="2019-07" db="EMBL/GenBank/DDBJ databases">
        <title>Whole genome shotgun sequence of Segetibacter aerophilus NBRC 106135.</title>
        <authorList>
            <person name="Hosoyama A."/>
            <person name="Uohara A."/>
            <person name="Ohji S."/>
            <person name="Ichikawa N."/>
        </authorList>
    </citation>
    <scope>NUCLEOTIDE SEQUENCE [LARGE SCALE GENOMIC DNA]</scope>
    <source>
        <strain evidence="2 3">NBRC 106135</strain>
    </source>
</reference>
<evidence type="ECO:0000313" key="3">
    <source>
        <dbReference type="Proteomes" id="UP000321513"/>
    </source>
</evidence>
<protein>
    <submittedName>
        <fullName evidence="2">Uncharacterized protein</fullName>
    </submittedName>
</protein>
<dbReference type="Proteomes" id="UP000321513">
    <property type="component" value="Unassembled WGS sequence"/>
</dbReference>
<dbReference type="AlphaFoldDB" id="A0A512B9V8"/>
<evidence type="ECO:0000313" key="2">
    <source>
        <dbReference type="EMBL" id="GEO08748.1"/>
    </source>
</evidence>
<feature type="signal peptide" evidence="1">
    <location>
        <begin position="1"/>
        <end position="18"/>
    </location>
</feature>
<evidence type="ECO:0000256" key="1">
    <source>
        <dbReference type="SAM" id="SignalP"/>
    </source>
</evidence>
<gene>
    <name evidence="2" type="ORF">SAE01_12440</name>
</gene>
<comment type="caution">
    <text evidence="2">The sequence shown here is derived from an EMBL/GenBank/DDBJ whole genome shotgun (WGS) entry which is preliminary data.</text>
</comment>
<sequence length="384" mass="39642">MKKLFTLFGLIICLAVNAQTPVLPYVVPTVASMKLYYGNANRMYVSGTNEDYAICSVCTADETTVYAGAGGRKWKKVLSSIPASAIALTDTSVLDLSTYLSKADSTIFSSKGYARKVGDSVQSNLTTGLATKQTTLVSGTTIKTINGTTLLGSGDVVISGGGGSADSATFATTYRVDTAKANLRTSISAGGGSSSGGNNSLALYAGLGSTVKAEPLYDLSRLTSNGALTSGTARFIAVYLPTAQTITGVRWFQNAAGVYTANNYNGIGLYSYNKTIGALTLVASSTDDGTIWQATTATWASKAFSSTYAAAAGVYFIGALWSASATTTAPDIKAAATGLFSTYTYDFTNGARISAQLASQTTLPASTTASALSAQATLHYFSLY</sequence>
<name>A0A512B9V8_9BACT</name>
<dbReference type="RefSeq" id="WP_147202814.1">
    <property type="nucleotide sequence ID" value="NZ_BJYT01000004.1"/>
</dbReference>